<dbReference type="OrthoDB" id="2388036at2"/>
<keyword evidence="3" id="KW-1185">Reference proteome</keyword>
<sequence length="248" mass="27809">MEWGRAKTILILSFLLLNVVLGIQLWSSRADLLDLETNAIGAAEEIQRLSKSKNIQVPPDIPKDVPKLREIVVRFDDNFNPEKAVPLAAPFKFDPLISKGSFRDVLAKTGIPKIESYQFDPMTSLGGTYVFHQLYGTLPMFDVQLRLFEKNGQITSYQQGYVEVQSDGQQKEQKVITAYIALRSLIENYLPSGAVITSVRLGYHGQVYNSQTLNMWPSWRVSLGNADGDVYYVHALNGAVEGPQKSKK</sequence>
<feature type="domain" description="Regulatory protein YycH-like" evidence="1">
    <location>
        <begin position="98"/>
        <end position="235"/>
    </location>
</feature>
<accession>A0A081NUT6</accession>
<dbReference type="RefSeq" id="WP_036691860.1">
    <property type="nucleotide sequence ID" value="NZ_FYEP01000033.1"/>
</dbReference>
<dbReference type="EMBL" id="JNVM01000041">
    <property type="protein sequence ID" value="KEQ22209.1"/>
    <property type="molecule type" value="Genomic_DNA"/>
</dbReference>
<evidence type="ECO:0000313" key="2">
    <source>
        <dbReference type="EMBL" id="KEQ22209.1"/>
    </source>
</evidence>
<gene>
    <name evidence="2" type="ORF">ET33_26870</name>
</gene>
<dbReference type="AlphaFoldDB" id="A0A081NUT6"/>
<proteinExistence type="predicted"/>
<evidence type="ECO:0000259" key="1">
    <source>
        <dbReference type="Pfam" id="PF09648"/>
    </source>
</evidence>
<dbReference type="eggNOG" id="COG4853">
    <property type="taxonomic scope" value="Bacteria"/>
</dbReference>
<comment type="caution">
    <text evidence="2">The sequence shown here is derived from an EMBL/GenBank/DDBJ whole genome shotgun (WGS) entry which is preliminary data.</text>
</comment>
<dbReference type="Pfam" id="PF09648">
    <property type="entry name" value="YycI"/>
    <property type="match status" value="1"/>
</dbReference>
<evidence type="ECO:0000313" key="3">
    <source>
        <dbReference type="Proteomes" id="UP000028123"/>
    </source>
</evidence>
<name>A0A081NUT6_9BACL</name>
<reference evidence="2 3" key="1">
    <citation type="submission" date="2014-06" db="EMBL/GenBank/DDBJ databases">
        <title>Draft genome sequence of Paenibacillus sp. MSt1.</title>
        <authorList>
            <person name="Aw Y.K."/>
            <person name="Ong K.S."/>
            <person name="Gan H.M."/>
            <person name="Lee S.M."/>
        </authorList>
    </citation>
    <scope>NUCLEOTIDE SEQUENCE [LARGE SCALE GENOMIC DNA]</scope>
    <source>
        <strain evidence="2 3">MSt1</strain>
    </source>
</reference>
<dbReference type="InterPro" id="IPR018604">
    <property type="entry name" value="YycI-like"/>
</dbReference>
<organism evidence="2 3">
    <name type="scientific">Paenibacillus tyrfis</name>
    <dbReference type="NCBI Taxonomy" id="1501230"/>
    <lineage>
        <taxon>Bacteria</taxon>
        <taxon>Bacillati</taxon>
        <taxon>Bacillota</taxon>
        <taxon>Bacilli</taxon>
        <taxon>Bacillales</taxon>
        <taxon>Paenibacillaceae</taxon>
        <taxon>Paenibacillus</taxon>
    </lineage>
</organism>
<dbReference type="Proteomes" id="UP000028123">
    <property type="component" value="Unassembled WGS sequence"/>
</dbReference>
<dbReference type="Gene3D" id="2.40.128.690">
    <property type="entry name" value="YycH protein, domain 3-like"/>
    <property type="match status" value="1"/>
</dbReference>
<protein>
    <recommendedName>
        <fullName evidence="1">Regulatory protein YycH-like domain-containing protein</fullName>
    </recommendedName>
</protein>
<dbReference type="GO" id="GO:0016020">
    <property type="term" value="C:membrane"/>
    <property type="evidence" value="ECO:0007669"/>
    <property type="project" value="InterPro"/>
</dbReference>